<reference evidence="1 2" key="1">
    <citation type="journal article" date="2024" name="BMC Genomics">
        <title>De novo assembly and annotation of Popillia japonica's genome with initial clues to its potential as an invasive pest.</title>
        <authorList>
            <person name="Cucini C."/>
            <person name="Boschi S."/>
            <person name="Funari R."/>
            <person name="Cardaioli E."/>
            <person name="Iannotti N."/>
            <person name="Marturano G."/>
            <person name="Paoli F."/>
            <person name="Bruttini M."/>
            <person name="Carapelli A."/>
            <person name="Frati F."/>
            <person name="Nardi F."/>
        </authorList>
    </citation>
    <scope>NUCLEOTIDE SEQUENCE [LARGE SCALE GENOMIC DNA]</scope>
    <source>
        <strain evidence="1">DMR45628</strain>
    </source>
</reference>
<dbReference type="PANTHER" id="PTHR21253">
    <property type="entry name" value="F-BOX ONLY PROTEIN 11-RELATED"/>
    <property type="match status" value="1"/>
</dbReference>
<dbReference type="Proteomes" id="UP001458880">
    <property type="component" value="Unassembled WGS sequence"/>
</dbReference>
<comment type="caution">
    <text evidence="1">The sequence shown here is derived from an EMBL/GenBank/DDBJ whole genome shotgun (WGS) entry which is preliminary data.</text>
</comment>
<sequence>MSISDMLVYKHLRYLRETLVMKLLQYSIYFLCFQCAFGQTTVKVNKLLSRKKRYLLFPKGANFIYALINVKLFMLAAPKYALWFNEWTVVFPLPGDLKELRNLRRKHRVHRRYVFPLPGDLKELRNLRRKHRVHRRYLLDNLAVTITRYGLNGTACVNRMICEARAFIPLKGKSLIKDMLYAVFSRPEDELDEDGVESEDVCHVSNFEDWTAPLLHIMLGSLNNY</sequence>
<dbReference type="PANTHER" id="PTHR21253:SF0">
    <property type="entry name" value="F-BOX ONLY PROTEIN 11-RELATED"/>
    <property type="match status" value="1"/>
</dbReference>
<dbReference type="InterPro" id="IPR006631">
    <property type="entry name" value="DM4_12"/>
</dbReference>
<organism evidence="1 2">
    <name type="scientific">Popillia japonica</name>
    <name type="common">Japanese beetle</name>
    <dbReference type="NCBI Taxonomy" id="7064"/>
    <lineage>
        <taxon>Eukaryota</taxon>
        <taxon>Metazoa</taxon>
        <taxon>Ecdysozoa</taxon>
        <taxon>Arthropoda</taxon>
        <taxon>Hexapoda</taxon>
        <taxon>Insecta</taxon>
        <taxon>Pterygota</taxon>
        <taxon>Neoptera</taxon>
        <taxon>Endopterygota</taxon>
        <taxon>Coleoptera</taxon>
        <taxon>Polyphaga</taxon>
        <taxon>Scarabaeiformia</taxon>
        <taxon>Scarabaeidae</taxon>
        <taxon>Rutelinae</taxon>
        <taxon>Popillia</taxon>
    </lineage>
</organism>
<dbReference type="SMART" id="SM00718">
    <property type="entry name" value="DM4_12"/>
    <property type="match status" value="1"/>
</dbReference>
<protein>
    <submittedName>
        <fullName evidence="1">DM4/DM12 family</fullName>
    </submittedName>
</protein>
<keyword evidence="2" id="KW-1185">Reference proteome</keyword>
<evidence type="ECO:0000313" key="2">
    <source>
        <dbReference type="Proteomes" id="UP001458880"/>
    </source>
</evidence>
<proteinExistence type="predicted"/>
<name>A0AAW1N4M4_POPJA</name>
<dbReference type="EMBL" id="JASPKY010000004">
    <property type="protein sequence ID" value="KAK9754865.1"/>
    <property type="molecule type" value="Genomic_DNA"/>
</dbReference>
<accession>A0AAW1N4M4</accession>
<dbReference type="AlphaFoldDB" id="A0AAW1N4M4"/>
<evidence type="ECO:0000313" key="1">
    <source>
        <dbReference type="EMBL" id="KAK9754865.1"/>
    </source>
</evidence>
<dbReference type="Pfam" id="PF07841">
    <property type="entry name" value="DM4_12"/>
    <property type="match status" value="1"/>
</dbReference>
<gene>
    <name evidence="1" type="ORF">QE152_g816</name>
</gene>